<sequence length="484" mass="54503">MIGYVALYCRLSPRPDGSYEGVEAQERWGREYAAKTWPGRPIEVFADAGVSAAGDDLRPEFERFRKWLTDGKIAHVWAVEQYRIERNEVRWFRLAAELDAAGISELHTNRDGIVRVQDDVAGIKAVLGAGEVRRIKRRVNDMLAEKAALGLPGGGRRFGYRNTTNDDGVKTYEHDPVQAEALRWAAEKVLSGWALENIAAALRARGVTGTHGGALTGKGIRRVILSPISAGFRVYRDRIVGKGNWPPILDEDTWRECQVRLTENRSVTRSDGREYPIATARHVGSRAGRRYLLTGGITVCGVCGARMVASMKQLRNREPKPYYLCHPKYGGKSCVGILGVELEEHVRDRLFEELDKPEFLESVAADDHDERREALGKGLQDIERRRRELAALWGTPGELTDVEWKSARQALAVTEQKLRTELAELPPPAVHVDIAAVREAWPGMLLDEQREFVRLFVERVTIKRARPGLKAFDGERAVIDWRKR</sequence>
<reference evidence="3" key="1">
    <citation type="submission" date="2016-10" db="EMBL/GenBank/DDBJ databases">
        <authorList>
            <person name="Varghese N."/>
            <person name="Submissions S."/>
        </authorList>
    </citation>
    <scope>NUCLEOTIDE SEQUENCE [LARGE SCALE GENOMIC DNA]</scope>
    <source>
        <strain evidence="3">DSM 44544</strain>
    </source>
</reference>
<dbReference type="STRING" id="208445.SAMN04489727_5726"/>
<proteinExistence type="predicted"/>
<dbReference type="GO" id="GO:0003677">
    <property type="term" value="F:DNA binding"/>
    <property type="evidence" value="ECO:0007669"/>
    <property type="project" value="InterPro"/>
</dbReference>
<name>A0A1H4WP96_9PSEU</name>
<dbReference type="Pfam" id="PF07508">
    <property type="entry name" value="Recombinase"/>
    <property type="match status" value="1"/>
</dbReference>
<dbReference type="RefSeq" id="WP_167384756.1">
    <property type="nucleotide sequence ID" value="NZ_FNSO01000004.1"/>
</dbReference>
<dbReference type="InterPro" id="IPR025827">
    <property type="entry name" value="Zn_ribbon_recom_dom"/>
</dbReference>
<dbReference type="EMBL" id="FNSO01000004">
    <property type="protein sequence ID" value="SEC95095.1"/>
    <property type="molecule type" value="Genomic_DNA"/>
</dbReference>
<dbReference type="Pfam" id="PF00239">
    <property type="entry name" value="Resolvase"/>
    <property type="match status" value="1"/>
</dbReference>
<dbReference type="SUPFAM" id="SSF53041">
    <property type="entry name" value="Resolvase-like"/>
    <property type="match status" value="1"/>
</dbReference>
<accession>A0A1H4WP96</accession>
<gene>
    <name evidence="2" type="ORF">SAMN04489727_5726</name>
</gene>
<dbReference type="GO" id="GO:0000150">
    <property type="term" value="F:DNA strand exchange activity"/>
    <property type="evidence" value="ECO:0007669"/>
    <property type="project" value="InterPro"/>
</dbReference>
<protein>
    <submittedName>
        <fullName evidence="2">Recombinase zinc beta ribbon domain-containing protein</fullName>
    </submittedName>
</protein>
<dbReference type="Proteomes" id="UP000199622">
    <property type="component" value="Unassembled WGS sequence"/>
</dbReference>
<dbReference type="AlphaFoldDB" id="A0A1H4WP96"/>
<dbReference type="SMART" id="SM00857">
    <property type="entry name" value="Resolvase"/>
    <property type="match status" value="1"/>
</dbReference>
<evidence type="ECO:0000313" key="3">
    <source>
        <dbReference type="Proteomes" id="UP000199622"/>
    </source>
</evidence>
<dbReference type="PANTHER" id="PTHR30461">
    <property type="entry name" value="DNA-INVERTASE FROM LAMBDOID PROPHAGE"/>
    <property type="match status" value="1"/>
</dbReference>
<dbReference type="PANTHER" id="PTHR30461:SF23">
    <property type="entry name" value="DNA RECOMBINASE-RELATED"/>
    <property type="match status" value="1"/>
</dbReference>
<dbReference type="Pfam" id="PF13408">
    <property type="entry name" value="Zn_ribbon_recom"/>
    <property type="match status" value="1"/>
</dbReference>
<dbReference type="InterPro" id="IPR011109">
    <property type="entry name" value="DNA_bind_recombinase_dom"/>
</dbReference>
<dbReference type="InterPro" id="IPR050639">
    <property type="entry name" value="SSR_resolvase"/>
</dbReference>
<dbReference type="Gene3D" id="3.40.50.1390">
    <property type="entry name" value="Resolvase, N-terminal catalytic domain"/>
    <property type="match status" value="1"/>
</dbReference>
<dbReference type="CDD" id="cd00338">
    <property type="entry name" value="Ser_Recombinase"/>
    <property type="match status" value="1"/>
</dbReference>
<dbReference type="InterPro" id="IPR006119">
    <property type="entry name" value="Resolv_N"/>
</dbReference>
<dbReference type="InterPro" id="IPR036162">
    <property type="entry name" value="Resolvase-like_N_sf"/>
</dbReference>
<feature type="domain" description="Recombinase" evidence="1">
    <location>
        <begin position="157"/>
        <end position="267"/>
    </location>
</feature>
<keyword evidence="3" id="KW-1185">Reference proteome</keyword>
<evidence type="ECO:0000313" key="2">
    <source>
        <dbReference type="EMBL" id="SEC95095.1"/>
    </source>
</evidence>
<dbReference type="Gene3D" id="3.90.1750.20">
    <property type="entry name" value="Putative Large Serine Recombinase, Chain B, Domain 2"/>
    <property type="match status" value="1"/>
</dbReference>
<organism evidence="2 3">
    <name type="scientific">Amycolatopsis tolypomycina</name>
    <dbReference type="NCBI Taxonomy" id="208445"/>
    <lineage>
        <taxon>Bacteria</taxon>
        <taxon>Bacillati</taxon>
        <taxon>Actinomycetota</taxon>
        <taxon>Actinomycetes</taxon>
        <taxon>Pseudonocardiales</taxon>
        <taxon>Pseudonocardiaceae</taxon>
        <taxon>Amycolatopsis</taxon>
    </lineage>
</organism>
<evidence type="ECO:0000259" key="1">
    <source>
        <dbReference type="PROSITE" id="PS51737"/>
    </source>
</evidence>
<dbReference type="InterPro" id="IPR038109">
    <property type="entry name" value="DNA_bind_recomb_sf"/>
</dbReference>
<dbReference type="PROSITE" id="PS51737">
    <property type="entry name" value="RECOMBINASE_DNA_BIND"/>
    <property type="match status" value="1"/>
</dbReference>